<feature type="region of interest" description="Disordered" evidence="3">
    <location>
        <begin position="231"/>
        <end position="255"/>
    </location>
</feature>
<feature type="region of interest" description="Disordered" evidence="3">
    <location>
        <begin position="313"/>
        <end position="336"/>
    </location>
</feature>
<evidence type="ECO:0000256" key="3">
    <source>
        <dbReference type="SAM" id="MobiDB-lite"/>
    </source>
</evidence>
<feature type="compositionally biased region" description="Acidic residues" evidence="3">
    <location>
        <begin position="238"/>
        <end position="254"/>
    </location>
</feature>
<keyword evidence="5" id="KW-1185">Reference proteome</keyword>
<evidence type="ECO:0000256" key="2">
    <source>
        <dbReference type="RuleBase" id="RU003876"/>
    </source>
</evidence>
<dbReference type="GO" id="GO:0006334">
    <property type="term" value="P:nucleosome assembly"/>
    <property type="evidence" value="ECO:0007669"/>
    <property type="project" value="InterPro"/>
</dbReference>
<protein>
    <recommendedName>
        <fullName evidence="6">NAP family protein</fullName>
    </recommendedName>
</protein>
<dbReference type="EMBL" id="ML993876">
    <property type="protein sequence ID" value="KAF2204437.1"/>
    <property type="molecule type" value="Genomic_DNA"/>
</dbReference>
<dbReference type="GO" id="GO:0005634">
    <property type="term" value="C:nucleus"/>
    <property type="evidence" value="ECO:0007669"/>
    <property type="project" value="InterPro"/>
</dbReference>
<dbReference type="SUPFAM" id="SSF143113">
    <property type="entry name" value="NAP-like"/>
    <property type="match status" value="1"/>
</dbReference>
<accession>A0A9P4JSB2</accession>
<proteinExistence type="inferred from homology"/>
<comment type="similarity">
    <text evidence="1 2">Belongs to the nucleosome assembly protein (NAP) family.</text>
</comment>
<dbReference type="Proteomes" id="UP000799536">
    <property type="component" value="Unassembled WGS sequence"/>
</dbReference>
<dbReference type="OrthoDB" id="19419at2759"/>
<dbReference type="Gene3D" id="3.30.1120.90">
    <property type="entry name" value="Nucleosome assembly protein"/>
    <property type="match status" value="1"/>
</dbReference>
<evidence type="ECO:0000313" key="4">
    <source>
        <dbReference type="EMBL" id="KAF2204437.1"/>
    </source>
</evidence>
<evidence type="ECO:0000256" key="1">
    <source>
        <dbReference type="ARBA" id="ARBA00009947"/>
    </source>
</evidence>
<reference evidence="4" key="1">
    <citation type="journal article" date="2020" name="Stud. Mycol.">
        <title>101 Dothideomycetes genomes: a test case for predicting lifestyles and emergence of pathogens.</title>
        <authorList>
            <person name="Haridas S."/>
            <person name="Albert R."/>
            <person name="Binder M."/>
            <person name="Bloem J."/>
            <person name="Labutti K."/>
            <person name="Salamov A."/>
            <person name="Andreopoulos B."/>
            <person name="Baker S."/>
            <person name="Barry K."/>
            <person name="Bills G."/>
            <person name="Bluhm B."/>
            <person name="Cannon C."/>
            <person name="Castanera R."/>
            <person name="Culley D."/>
            <person name="Daum C."/>
            <person name="Ezra D."/>
            <person name="Gonzalez J."/>
            <person name="Henrissat B."/>
            <person name="Kuo A."/>
            <person name="Liang C."/>
            <person name="Lipzen A."/>
            <person name="Lutzoni F."/>
            <person name="Magnuson J."/>
            <person name="Mondo S."/>
            <person name="Nolan M."/>
            <person name="Ohm R."/>
            <person name="Pangilinan J."/>
            <person name="Park H.-J."/>
            <person name="Ramirez L."/>
            <person name="Alfaro M."/>
            <person name="Sun H."/>
            <person name="Tritt A."/>
            <person name="Yoshinaga Y."/>
            <person name="Zwiers L.-H."/>
            <person name="Turgeon B."/>
            <person name="Goodwin S."/>
            <person name="Spatafora J."/>
            <person name="Crous P."/>
            <person name="Grigoriev I."/>
        </authorList>
    </citation>
    <scope>NUCLEOTIDE SEQUENCE</scope>
    <source>
        <strain evidence="4">ATCC 74209</strain>
    </source>
</reference>
<comment type="caution">
    <text evidence="4">The sequence shown here is derived from an EMBL/GenBank/DDBJ whole genome shotgun (WGS) entry which is preliminary data.</text>
</comment>
<gene>
    <name evidence="4" type="ORF">GQ43DRAFT_428978</name>
</gene>
<dbReference type="PANTHER" id="PTHR11875">
    <property type="entry name" value="TESTIS-SPECIFIC Y-ENCODED PROTEIN"/>
    <property type="match status" value="1"/>
</dbReference>
<dbReference type="InterPro" id="IPR002164">
    <property type="entry name" value="NAP_family"/>
</dbReference>
<evidence type="ECO:0008006" key="6">
    <source>
        <dbReference type="Google" id="ProtNLM"/>
    </source>
</evidence>
<organism evidence="4 5">
    <name type="scientific">Delitschia confertaspora ATCC 74209</name>
    <dbReference type="NCBI Taxonomy" id="1513339"/>
    <lineage>
        <taxon>Eukaryota</taxon>
        <taxon>Fungi</taxon>
        <taxon>Dikarya</taxon>
        <taxon>Ascomycota</taxon>
        <taxon>Pezizomycotina</taxon>
        <taxon>Dothideomycetes</taxon>
        <taxon>Pleosporomycetidae</taxon>
        <taxon>Pleosporales</taxon>
        <taxon>Delitschiaceae</taxon>
        <taxon>Delitschia</taxon>
    </lineage>
</organism>
<name>A0A9P4JSB2_9PLEO</name>
<dbReference type="Pfam" id="PF00956">
    <property type="entry name" value="NAP"/>
    <property type="match status" value="1"/>
</dbReference>
<evidence type="ECO:0000313" key="5">
    <source>
        <dbReference type="Proteomes" id="UP000799536"/>
    </source>
</evidence>
<dbReference type="AlphaFoldDB" id="A0A9P4JSB2"/>
<sequence>MSDHDAEEVLARFEELTVLETEFEDAELEIIRKQNALYAPLYKKRAEVIAKIPHFWALVFEQSPPEVDNFIQPSDSNIFAECLESFEVSRFDIDNPKGSPRSFSIKWGFKKNEYFEDTVLEKKFWFRRALDGWMGLVSEPVKINWKKGKDATGGLTDAAYNLFQAKQKLGADAKKKETSLPEYKALAEKIEQSEDASVSFFAFFGYVSSWKFVSAEESEKAFKVEAENLEKRKRGEKVEEDESTEEDDEQDYQETEVFPQADELATIIAEDMWPSAIKYYKHAHEADDEILSDISIEEYDSDEDSDVEMDIRALVGKGKNSKGTGETPPAKKQRRS</sequence>
<dbReference type="InterPro" id="IPR037231">
    <property type="entry name" value="NAP-like_sf"/>
</dbReference>